<dbReference type="Pfam" id="PF01408">
    <property type="entry name" value="GFO_IDH_MocA"/>
    <property type="match status" value="1"/>
</dbReference>
<dbReference type="InterPro" id="IPR036291">
    <property type="entry name" value="NAD(P)-bd_dom_sf"/>
</dbReference>
<feature type="domain" description="Gfo/Idh/MocA-like oxidoreductase N-terminal" evidence="2">
    <location>
        <begin position="10"/>
        <end position="125"/>
    </location>
</feature>
<accession>A0A1T5LA33</accession>
<keyword evidence="1" id="KW-0520">NAD</keyword>
<dbReference type="SUPFAM" id="SSF55347">
    <property type="entry name" value="Glyceraldehyde-3-phosphate dehydrogenase-like, C-terminal domain"/>
    <property type="match status" value="1"/>
</dbReference>
<protein>
    <submittedName>
        <fullName evidence="4">Predicted dehydrogenase</fullName>
    </submittedName>
</protein>
<dbReference type="PANTHER" id="PTHR43249">
    <property type="entry name" value="UDP-N-ACETYL-2-AMINO-2-DEOXY-D-GLUCURONATE OXIDASE"/>
    <property type="match status" value="1"/>
</dbReference>
<evidence type="ECO:0000313" key="4">
    <source>
        <dbReference type="EMBL" id="SKC72813.1"/>
    </source>
</evidence>
<dbReference type="OrthoDB" id="9815825at2"/>
<feature type="domain" description="GFO/IDH/MocA-like oxidoreductase" evidence="3">
    <location>
        <begin position="138"/>
        <end position="259"/>
    </location>
</feature>
<organism evidence="4 5">
    <name type="scientific">Krasilnikoviella flava</name>
    <dbReference type="NCBI Taxonomy" id="526729"/>
    <lineage>
        <taxon>Bacteria</taxon>
        <taxon>Bacillati</taxon>
        <taxon>Actinomycetota</taxon>
        <taxon>Actinomycetes</taxon>
        <taxon>Micrococcales</taxon>
        <taxon>Promicromonosporaceae</taxon>
        <taxon>Krasilnikoviella</taxon>
    </lineage>
</organism>
<dbReference type="PANTHER" id="PTHR43249:SF1">
    <property type="entry name" value="D-GLUCOSIDE 3-DEHYDROGENASE"/>
    <property type="match status" value="1"/>
</dbReference>
<evidence type="ECO:0000259" key="3">
    <source>
        <dbReference type="Pfam" id="PF22725"/>
    </source>
</evidence>
<dbReference type="InterPro" id="IPR055170">
    <property type="entry name" value="GFO_IDH_MocA-like_dom"/>
</dbReference>
<dbReference type="STRING" id="526729.SAMN04324258_3220"/>
<proteinExistence type="predicted"/>
<dbReference type="RefSeq" id="WP_079575446.1">
    <property type="nucleotide sequence ID" value="NZ_FUZQ01000005.1"/>
</dbReference>
<dbReference type="InterPro" id="IPR000683">
    <property type="entry name" value="Gfo/Idh/MocA-like_OxRdtase_N"/>
</dbReference>
<name>A0A1T5LA33_9MICO</name>
<dbReference type="Proteomes" id="UP000189777">
    <property type="component" value="Unassembled WGS sequence"/>
</dbReference>
<evidence type="ECO:0000313" key="5">
    <source>
        <dbReference type="Proteomes" id="UP000189777"/>
    </source>
</evidence>
<dbReference type="AlphaFoldDB" id="A0A1T5LA33"/>
<reference evidence="4 5" key="1">
    <citation type="submission" date="2017-02" db="EMBL/GenBank/DDBJ databases">
        <authorList>
            <person name="Peterson S.W."/>
        </authorList>
    </citation>
    <scope>NUCLEOTIDE SEQUENCE [LARGE SCALE GENOMIC DNA]</scope>
    <source>
        <strain evidence="4 5">DSM 21481</strain>
    </source>
</reference>
<dbReference type="Gene3D" id="3.40.50.720">
    <property type="entry name" value="NAD(P)-binding Rossmann-like Domain"/>
    <property type="match status" value="1"/>
</dbReference>
<evidence type="ECO:0000256" key="1">
    <source>
        <dbReference type="ARBA" id="ARBA00023027"/>
    </source>
</evidence>
<sequence>MSAAATRPTTVGILGLGSIGRSHAAALAALARDGADVRLVAASGGSAEALRGAGWPDARHVTPTDLLTGGVPDVVAVATPSGRHAADAVAALDAGADVVVEKPLATTTDDATRVLEVAAARRRRVYPIAQRRLEAQHVAIRRLFDDGELGTLLLGEVLVPWRRDVAYYDAAPWRREMPAGGSLMNQGLHSVDLLSWFLGPVASVTAQTAVLGDGGPAEDSAVVTLRATAGALGIVATSTATPPGDPARLTLRTTRGVIELAHTDIVRWDVDGVPRPNASSEVAAGSNDPAAIGIAGHMQAWHDVLDARRAGREARVRAVDGWRTVALIDAAYRSAATGRRVDLPLPPVAA</sequence>
<keyword evidence="5" id="KW-1185">Reference proteome</keyword>
<dbReference type="Pfam" id="PF22725">
    <property type="entry name" value="GFO_IDH_MocA_C3"/>
    <property type="match status" value="1"/>
</dbReference>
<dbReference type="Gene3D" id="3.30.360.10">
    <property type="entry name" value="Dihydrodipicolinate Reductase, domain 2"/>
    <property type="match status" value="1"/>
</dbReference>
<dbReference type="EMBL" id="FUZQ01000005">
    <property type="protein sequence ID" value="SKC72813.1"/>
    <property type="molecule type" value="Genomic_DNA"/>
</dbReference>
<dbReference type="GO" id="GO:0000166">
    <property type="term" value="F:nucleotide binding"/>
    <property type="evidence" value="ECO:0007669"/>
    <property type="project" value="InterPro"/>
</dbReference>
<evidence type="ECO:0000259" key="2">
    <source>
        <dbReference type="Pfam" id="PF01408"/>
    </source>
</evidence>
<gene>
    <name evidence="4" type="ORF">SAMN04324258_3220</name>
</gene>
<dbReference type="SUPFAM" id="SSF51735">
    <property type="entry name" value="NAD(P)-binding Rossmann-fold domains"/>
    <property type="match status" value="1"/>
</dbReference>
<dbReference type="InterPro" id="IPR052515">
    <property type="entry name" value="Gfo/Idh/MocA_Oxidoreductase"/>
</dbReference>